<evidence type="ECO:0000313" key="2">
    <source>
        <dbReference type="Proteomes" id="UP000198406"/>
    </source>
</evidence>
<name>A0A1Z5K5P3_FISSO</name>
<evidence type="ECO:0000313" key="1">
    <source>
        <dbReference type="EMBL" id="GAX21557.1"/>
    </source>
</evidence>
<reference evidence="1 2" key="1">
    <citation type="journal article" date="2015" name="Plant Cell">
        <title>Oil accumulation by the oleaginous diatom Fistulifera solaris as revealed by the genome and transcriptome.</title>
        <authorList>
            <person name="Tanaka T."/>
            <person name="Maeda Y."/>
            <person name="Veluchamy A."/>
            <person name="Tanaka M."/>
            <person name="Abida H."/>
            <person name="Marechal E."/>
            <person name="Bowler C."/>
            <person name="Muto M."/>
            <person name="Sunaga Y."/>
            <person name="Tanaka M."/>
            <person name="Yoshino T."/>
            <person name="Taniguchi T."/>
            <person name="Fukuda Y."/>
            <person name="Nemoto M."/>
            <person name="Matsumoto M."/>
            <person name="Wong P.S."/>
            <person name="Aburatani S."/>
            <person name="Fujibuchi W."/>
        </authorList>
    </citation>
    <scope>NUCLEOTIDE SEQUENCE [LARGE SCALE GENOMIC DNA]</scope>
    <source>
        <strain evidence="1 2">JPCC DA0580</strain>
    </source>
</reference>
<dbReference type="InParanoid" id="A0A1Z5K5P3"/>
<proteinExistence type="predicted"/>
<comment type="caution">
    <text evidence="1">The sequence shown here is derived from an EMBL/GenBank/DDBJ whole genome shotgun (WGS) entry which is preliminary data.</text>
</comment>
<accession>A0A1Z5K5P3</accession>
<dbReference type="Proteomes" id="UP000198406">
    <property type="component" value="Unassembled WGS sequence"/>
</dbReference>
<dbReference type="AlphaFoldDB" id="A0A1Z5K5P3"/>
<organism evidence="1 2">
    <name type="scientific">Fistulifera solaris</name>
    <name type="common">Oleaginous diatom</name>
    <dbReference type="NCBI Taxonomy" id="1519565"/>
    <lineage>
        <taxon>Eukaryota</taxon>
        <taxon>Sar</taxon>
        <taxon>Stramenopiles</taxon>
        <taxon>Ochrophyta</taxon>
        <taxon>Bacillariophyta</taxon>
        <taxon>Bacillariophyceae</taxon>
        <taxon>Bacillariophycidae</taxon>
        <taxon>Naviculales</taxon>
        <taxon>Naviculaceae</taxon>
        <taxon>Fistulifera</taxon>
    </lineage>
</organism>
<protein>
    <submittedName>
        <fullName evidence="1">Uncharacterized protein</fullName>
    </submittedName>
</protein>
<dbReference type="EMBL" id="BDSP01000169">
    <property type="protein sequence ID" value="GAX21557.1"/>
    <property type="molecule type" value="Genomic_DNA"/>
</dbReference>
<gene>
    <name evidence="1" type="ORF">FisN_6Hu449</name>
</gene>
<sequence length="206" mass="23537">MLNRLSQGFEATCHWKESRLLRNLTSWSSDEDDEDDGEESGDESNLIFTLPLISEQSTEESLSIWAQSTTVIVFRRRTAFPNRKAESIFLSSLARRTTPLACLQIEQIFPFQWHTSNDFFTSLADIVVDRHILLNLHFSNDLPVPWMIRAKFLELRDCWFDYGCILPSDCHVSSLRISGGFGVASQLGVLSDIMDFARKQNIIDIG</sequence>
<keyword evidence="2" id="KW-1185">Reference proteome</keyword>